<dbReference type="RefSeq" id="WP_013759668.1">
    <property type="nucleotide sequence ID" value="NC_015500.1"/>
</dbReference>
<dbReference type="SUPFAM" id="SSF52058">
    <property type="entry name" value="L domain-like"/>
    <property type="match status" value="1"/>
</dbReference>
<dbReference type="AlphaFoldDB" id="F4LNZ0"/>
<accession>F4LNZ0</accession>
<dbReference type="STRING" id="906968.Trebr_2563"/>
<evidence type="ECO:0000313" key="2">
    <source>
        <dbReference type="Proteomes" id="UP000006546"/>
    </source>
</evidence>
<gene>
    <name evidence="1" type="ordered locus">Trebr_2563</name>
</gene>
<dbReference type="Proteomes" id="UP000006546">
    <property type="component" value="Chromosome"/>
</dbReference>
<dbReference type="InterPro" id="IPR032675">
    <property type="entry name" value="LRR_dom_sf"/>
</dbReference>
<dbReference type="EMBL" id="CP002696">
    <property type="protein sequence ID" value="AEE17967.1"/>
    <property type="molecule type" value="Genomic_DNA"/>
</dbReference>
<sequence>MEDFVLFAKSLTEKQRNEIENISLTNNKFLKSLQGIGGFSNLRGLYIYEGTLLETLDGIEEAPSIRRIICNIETLHDVSALENLPKLTYLSLMGTNITELPNLTNTYLTDLNIGKTKIYNISNLQIPDDLEGFGYAFMNVNSLYEVQDIFDYTTGLALYYNNITEIPDDLDFKKVERVYLANNPVAEPYNAEDIRFIKKNGVTFMFGSPASEQ</sequence>
<protein>
    <recommendedName>
        <fullName evidence="3">Leucine-rich repeat-containing protein</fullName>
    </recommendedName>
</protein>
<dbReference type="KEGG" id="tbe:Trebr_2563"/>
<evidence type="ECO:0000313" key="1">
    <source>
        <dbReference type="EMBL" id="AEE17967.1"/>
    </source>
</evidence>
<reference evidence="2" key="1">
    <citation type="submission" date="2011-04" db="EMBL/GenBank/DDBJ databases">
        <title>The complete genome of Treponema brennaborense DSM 12168.</title>
        <authorList>
            <person name="Lucas S."/>
            <person name="Han J."/>
            <person name="Lapidus A."/>
            <person name="Bruce D."/>
            <person name="Goodwin L."/>
            <person name="Pitluck S."/>
            <person name="Peters L."/>
            <person name="Kyrpides N."/>
            <person name="Mavromatis K."/>
            <person name="Ivanova N."/>
            <person name="Mikhailova N."/>
            <person name="Pagani I."/>
            <person name="Teshima H."/>
            <person name="Detter J.C."/>
            <person name="Tapia R."/>
            <person name="Han C."/>
            <person name="Land M."/>
            <person name="Hauser L."/>
            <person name="Markowitz V."/>
            <person name="Cheng J.-F."/>
            <person name="Hugenholtz P."/>
            <person name="Woyke T."/>
            <person name="Wu D."/>
            <person name="Gronow S."/>
            <person name="Wellnitz S."/>
            <person name="Brambilla E."/>
            <person name="Klenk H.-P."/>
            <person name="Eisen J.A."/>
        </authorList>
    </citation>
    <scope>NUCLEOTIDE SEQUENCE [LARGE SCALE GENOMIC DNA]</scope>
    <source>
        <strain evidence="2">DSM 12168 / CIP 105900 / DD5/3</strain>
    </source>
</reference>
<dbReference type="Gene3D" id="3.80.10.10">
    <property type="entry name" value="Ribonuclease Inhibitor"/>
    <property type="match status" value="1"/>
</dbReference>
<name>F4LNZ0_TREBD</name>
<organism evidence="1 2">
    <name type="scientific">Treponema brennaborense (strain DSM 12168 / CIP 105900 / DD5/3)</name>
    <dbReference type="NCBI Taxonomy" id="906968"/>
    <lineage>
        <taxon>Bacteria</taxon>
        <taxon>Pseudomonadati</taxon>
        <taxon>Spirochaetota</taxon>
        <taxon>Spirochaetia</taxon>
        <taxon>Spirochaetales</taxon>
        <taxon>Treponemataceae</taxon>
        <taxon>Treponema</taxon>
    </lineage>
</organism>
<dbReference type="HOGENOM" id="CLU_1293869_0_0_12"/>
<evidence type="ECO:0008006" key="3">
    <source>
        <dbReference type="Google" id="ProtNLM"/>
    </source>
</evidence>
<dbReference type="OrthoDB" id="459949at2"/>
<proteinExistence type="predicted"/>
<keyword evidence="2" id="KW-1185">Reference proteome</keyword>